<feature type="region of interest" description="Disordered" evidence="1">
    <location>
        <begin position="29"/>
        <end position="48"/>
    </location>
</feature>
<proteinExistence type="predicted"/>
<evidence type="ECO:0000256" key="1">
    <source>
        <dbReference type="SAM" id="MobiDB-lite"/>
    </source>
</evidence>
<feature type="compositionally biased region" description="Basic and acidic residues" evidence="1">
    <location>
        <begin position="31"/>
        <end position="45"/>
    </location>
</feature>
<dbReference type="AlphaFoldDB" id="A0A915KK10"/>
<protein>
    <submittedName>
        <fullName evidence="3">Uncharacterized protein</fullName>
    </submittedName>
</protein>
<dbReference type="Proteomes" id="UP000887565">
    <property type="component" value="Unplaced"/>
</dbReference>
<keyword evidence="2" id="KW-1185">Reference proteome</keyword>
<dbReference type="WBParaSite" id="nRc.2.0.1.t38762-RA">
    <property type="protein sequence ID" value="nRc.2.0.1.t38762-RA"/>
    <property type="gene ID" value="nRc.2.0.1.g38762"/>
</dbReference>
<evidence type="ECO:0000313" key="2">
    <source>
        <dbReference type="Proteomes" id="UP000887565"/>
    </source>
</evidence>
<accession>A0A915KK10</accession>
<reference evidence="3" key="1">
    <citation type="submission" date="2022-11" db="UniProtKB">
        <authorList>
            <consortium name="WormBaseParasite"/>
        </authorList>
    </citation>
    <scope>IDENTIFICATION</scope>
</reference>
<evidence type="ECO:0000313" key="3">
    <source>
        <dbReference type="WBParaSite" id="nRc.2.0.1.t38762-RA"/>
    </source>
</evidence>
<sequence>MVIPPAAEVPSLPSPPVQFQTNAGMQMNTERTQKQHEQNYKEAKAQKAPIDQQLSLIQRSGTSTQAQKDAEEEMRDHTILACLYDEQEGPTYLDTPAVQQFLTAVMLLLSDEQLAEIQQAVIQIYNTNNYWFEVMQTQHGAFTSYGNYSMQQLTSHLRLQMEPFI</sequence>
<organism evidence="2 3">
    <name type="scientific">Romanomermis culicivorax</name>
    <name type="common">Nematode worm</name>
    <dbReference type="NCBI Taxonomy" id="13658"/>
    <lineage>
        <taxon>Eukaryota</taxon>
        <taxon>Metazoa</taxon>
        <taxon>Ecdysozoa</taxon>
        <taxon>Nematoda</taxon>
        <taxon>Enoplea</taxon>
        <taxon>Dorylaimia</taxon>
        <taxon>Mermithida</taxon>
        <taxon>Mermithoidea</taxon>
        <taxon>Mermithidae</taxon>
        <taxon>Romanomermis</taxon>
    </lineage>
</organism>
<name>A0A915KK10_ROMCU</name>
<feature type="region of interest" description="Disordered" evidence="1">
    <location>
        <begin position="1"/>
        <end position="20"/>
    </location>
</feature>